<gene>
    <name evidence="1" type="ORF">PPOP_2457</name>
</gene>
<evidence type="ECO:0000313" key="2">
    <source>
        <dbReference type="Proteomes" id="UP000029453"/>
    </source>
</evidence>
<comment type="caution">
    <text evidence="1">The sequence shown here is derived from an EMBL/GenBank/DDBJ whole genome shotgun (WGS) entry which is preliminary data.</text>
</comment>
<reference evidence="1 2" key="1">
    <citation type="submission" date="2012-10" db="EMBL/GenBank/DDBJ databases">
        <title>Draft Genome Sequence of Paenibacillus popilliae ATCC 14706T.</title>
        <authorList>
            <person name="Iiyama K."/>
            <person name="Mori K."/>
            <person name="Mon H."/>
            <person name="Chieda Y."/>
            <person name="Lee J.M."/>
            <person name="Kusakabe T."/>
            <person name="Tashiro K."/>
            <person name="Asano S."/>
            <person name="Yasunaga-Aoki C."/>
            <person name="Shimizu S."/>
        </authorList>
    </citation>
    <scope>NUCLEOTIDE SEQUENCE [LARGE SCALE GENOMIC DNA]</scope>
    <source>
        <strain evidence="1 2">ATCC 14706</strain>
    </source>
</reference>
<feature type="non-terminal residue" evidence="1">
    <location>
        <position position="1"/>
    </location>
</feature>
<name>M9LIU7_PAEPP</name>
<keyword evidence="2" id="KW-1185">Reference proteome</keyword>
<organism evidence="1 2">
    <name type="scientific">Paenibacillus popilliae ATCC 14706</name>
    <dbReference type="NCBI Taxonomy" id="1212764"/>
    <lineage>
        <taxon>Bacteria</taxon>
        <taxon>Bacillati</taxon>
        <taxon>Bacillota</taxon>
        <taxon>Bacilli</taxon>
        <taxon>Bacillales</taxon>
        <taxon>Paenibacillaceae</taxon>
        <taxon>Paenibacillus</taxon>
    </lineage>
</organism>
<evidence type="ECO:0000313" key="1">
    <source>
        <dbReference type="EMBL" id="GAC43090.1"/>
    </source>
</evidence>
<protein>
    <submittedName>
        <fullName evidence="1">Transposase and inactivated derivative</fullName>
    </submittedName>
</protein>
<proteinExistence type="predicted"/>
<dbReference type="AlphaFoldDB" id="M9LIU7"/>
<accession>M9LIU7</accession>
<dbReference type="Proteomes" id="UP000029453">
    <property type="component" value="Unassembled WGS sequence"/>
</dbReference>
<sequence>LDAHYSPELRIQIILDNHSAHISKETNAYLETKMTKQVLRHLRVKSKEELKERLVLYLQEVNENPVPFRWKYGLEN</sequence>
<dbReference type="EMBL" id="BALG01000184">
    <property type="protein sequence ID" value="GAC43090.1"/>
    <property type="molecule type" value="Genomic_DNA"/>
</dbReference>